<dbReference type="AlphaFoldDB" id="A0A382LPG9"/>
<protein>
    <recommendedName>
        <fullName evidence="1">Glycine zipper domain-containing protein</fullName>
    </recommendedName>
</protein>
<organism evidence="2">
    <name type="scientific">marine metagenome</name>
    <dbReference type="NCBI Taxonomy" id="408172"/>
    <lineage>
        <taxon>unclassified sequences</taxon>
        <taxon>metagenomes</taxon>
        <taxon>ecological metagenomes</taxon>
    </lineage>
</organism>
<dbReference type="Pfam" id="PF13488">
    <property type="entry name" value="Gly-zipper_Omp"/>
    <property type="match status" value="1"/>
</dbReference>
<feature type="non-terminal residue" evidence="2">
    <location>
        <position position="1"/>
    </location>
</feature>
<dbReference type="InterPro" id="IPR039567">
    <property type="entry name" value="Gly-zipper"/>
</dbReference>
<evidence type="ECO:0000259" key="1">
    <source>
        <dbReference type="Pfam" id="PF13488"/>
    </source>
</evidence>
<reference evidence="2" key="1">
    <citation type="submission" date="2018-05" db="EMBL/GenBank/DDBJ databases">
        <authorList>
            <person name="Lanie J.A."/>
            <person name="Ng W.-L."/>
            <person name="Kazmierczak K.M."/>
            <person name="Andrzejewski T.M."/>
            <person name="Davidsen T.M."/>
            <person name="Wayne K.J."/>
            <person name="Tettelin H."/>
            <person name="Glass J.I."/>
            <person name="Rusch D."/>
            <person name="Podicherti R."/>
            <person name="Tsui H.-C.T."/>
            <person name="Winkler M.E."/>
        </authorList>
    </citation>
    <scope>NUCLEOTIDE SEQUENCE</scope>
</reference>
<feature type="domain" description="Glycine zipper" evidence="1">
    <location>
        <begin position="48"/>
        <end position="95"/>
    </location>
</feature>
<gene>
    <name evidence="2" type="ORF">METZ01_LOCUS289856</name>
</gene>
<sequence>SLVISSCAYSSLQPETYSRDAAQEMRNVFYGEVVKVKTVNIEGDIKSGSLVGGVVGAAAGSGVSDGEIESSIGATLGAAVGSALGSKLSQKITKKEGVQLTINLDDNRTVSVVQEVGEYQFKIGDLVELVTVKGKTRVSPSQ</sequence>
<proteinExistence type="predicted"/>
<accession>A0A382LPG9</accession>
<dbReference type="EMBL" id="UINC01087550">
    <property type="protein sequence ID" value="SVC37002.1"/>
    <property type="molecule type" value="Genomic_DNA"/>
</dbReference>
<evidence type="ECO:0000313" key="2">
    <source>
        <dbReference type="EMBL" id="SVC37002.1"/>
    </source>
</evidence>
<name>A0A382LPG9_9ZZZZ</name>